<gene>
    <name evidence="5" type="ORF">CTEN0397_LOCUS12597</name>
</gene>
<feature type="domain" description="Tyrosinase copper-binding" evidence="4">
    <location>
        <begin position="112"/>
        <end position="129"/>
    </location>
</feature>
<dbReference type="PANTHER" id="PTHR11474">
    <property type="entry name" value="TYROSINASE FAMILY MEMBER"/>
    <property type="match status" value="1"/>
</dbReference>
<dbReference type="InterPro" id="IPR050316">
    <property type="entry name" value="Tyrosinase/Hemocyanin"/>
</dbReference>
<evidence type="ECO:0000256" key="3">
    <source>
        <dbReference type="SAM" id="MobiDB-lite"/>
    </source>
</evidence>
<dbReference type="EMBL" id="HBFW01019597">
    <property type="protein sequence ID" value="CAD8941531.1"/>
    <property type="molecule type" value="Transcribed_RNA"/>
</dbReference>
<evidence type="ECO:0000259" key="4">
    <source>
        <dbReference type="PROSITE" id="PS00497"/>
    </source>
</evidence>
<keyword evidence="1" id="KW-0479">Metal-binding</keyword>
<dbReference type="GO" id="GO:0016491">
    <property type="term" value="F:oxidoreductase activity"/>
    <property type="evidence" value="ECO:0007669"/>
    <property type="project" value="InterPro"/>
</dbReference>
<name>A0A7S1D9Z1_CYCTE</name>
<proteinExistence type="predicted"/>
<accession>A0A7S1D9Z1</accession>
<reference evidence="5" key="1">
    <citation type="submission" date="2021-01" db="EMBL/GenBank/DDBJ databases">
        <authorList>
            <person name="Corre E."/>
            <person name="Pelletier E."/>
            <person name="Niang G."/>
            <person name="Scheremetjew M."/>
            <person name="Finn R."/>
            <person name="Kale V."/>
            <person name="Holt S."/>
            <person name="Cochrane G."/>
            <person name="Meng A."/>
            <person name="Brown T."/>
            <person name="Cohen L."/>
        </authorList>
    </citation>
    <scope>NUCLEOTIDE SEQUENCE</scope>
    <source>
        <strain evidence="5">ECT3854</strain>
    </source>
</reference>
<dbReference type="Gene3D" id="1.10.1280.10">
    <property type="entry name" value="Di-copper center containing domain from catechol oxidase"/>
    <property type="match status" value="1"/>
</dbReference>
<dbReference type="SUPFAM" id="SSF48056">
    <property type="entry name" value="Di-copper centre-containing domain"/>
    <property type="match status" value="1"/>
</dbReference>
<dbReference type="PANTHER" id="PTHR11474:SF126">
    <property type="entry name" value="TYROSINASE-LIKE PROTEIN TYR-1-RELATED"/>
    <property type="match status" value="1"/>
</dbReference>
<dbReference type="Pfam" id="PF00264">
    <property type="entry name" value="Tyrosinase"/>
    <property type="match status" value="1"/>
</dbReference>
<sequence length="597" mass="66714">MSKTVRKSILTLWKNDQEECDRVYIALYRLQTEGRVAYRRLVGMHGGGGGTSDANHLAYLTAKMEADKLQGHYHDGFPLDTVWPGAVPNAAYPETITSIGTNEAFAYTFCWHGSAPFIVWHRPLMAEFERNLQVYDPKFKDETDTTNQHEGPEALGAPYWGWEGWDGITLPIEVSTPMYTVKTNAWADKGYPQGSAFPNPFHRWFAPVSVEDQMNEVFPDLLNDANCTTRAGAFYDQNQQHEFDWPTDMSDANSNTPSMYENVMNAIANPVFMEFATKGSTQSDDETTAWGEGGGNTSIENPHNLFHNRVGGTPFGGLQGRGNQFFFFDGVTTPERIQKAQEDDLDGVDYMQYYGTMTSNQSIFDPIFWLHHGNIERQLMSWQALHTEGDDGVVMPNDALRATVIYPWTKPAQLYAGNESWNSPCDDTYNATFGDWFDTSVLRYEYDALIQPDVSANVTTASSATAFGFGGLPMLKAIIKGAVEAEPIRIMVEIERKHYRTGDFRLFCNGKLVGSDSVFSAQGTPCGRCRSGKSTRTLHYCVLDGVGSLDDVLSTISGGGFTLKRNRINVPYVAVKARAWHEGVSIFGKKPRKRSRK</sequence>
<dbReference type="InterPro" id="IPR002227">
    <property type="entry name" value="Tyrosinase_Cu-bd"/>
</dbReference>
<evidence type="ECO:0000256" key="1">
    <source>
        <dbReference type="ARBA" id="ARBA00022723"/>
    </source>
</evidence>
<keyword evidence="2" id="KW-0186">Copper</keyword>
<evidence type="ECO:0000313" key="5">
    <source>
        <dbReference type="EMBL" id="CAD8941531.1"/>
    </source>
</evidence>
<dbReference type="PRINTS" id="PR00092">
    <property type="entry name" value="TYROSINASE"/>
</dbReference>
<dbReference type="AlphaFoldDB" id="A0A7S1D9Z1"/>
<protein>
    <recommendedName>
        <fullName evidence="4">Tyrosinase copper-binding domain-containing protein</fullName>
    </recommendedName>
</protein>
<dbReference type="GO" id="GO:0046872">
    <property type="term" value="F:metal ion binding"/>
    <property type="evidence" value="ECO:0007669"/>
    <property type="project" value="UniProtKB-KW"/>
</dbReference>
<feature type="region of interest" description="Disordered" evidence="3">
    <location>
        <begin position="282"/>
        <end position="312"/>
    </location>
</feature>
<dbReference type="InterPro" id="IPR008922">
    <property type="entry name" value="Di-copper_centre_dom_sf"/>
</dbReference>
<organism evidence="5">
    <name type="scientific">Cyclophora tenuis</name>
    <name type="common">Marine diatom</name>
    <dbReference type="NCBI Taxonomy" id="216820"/>
    <lineage>
        <taxon>Eukaryota</taxon>
        <taxon>Sar</taxon>
        <taxon>Stramenopiles</taxon>
        <taxon>Ochrophyta</taxon>
        <taxon>Bacillariophyta</taxon>
        <taxon>Fragilariophyceae</taxon>
        <taxon>Fragilariophycidae</taxon>
        <taxon>Cyclophorales</taxon>
        <taxon>Cyclophoraceae</taxon>
        <taxon>Cyclophora</taxon>
    </lineage>
</organism>
<dbReference type="PROSITE" id="PS00497">
    <property type="entry name" value="TYROSINASE_1"/>
    <property type="match status" value="1"/>
</dbReference>
<evidence type="ECO:0000256" key="2">
    <source>
        <dbReference type="ARBA" id="ARBA00023008"/>
    </source>
</evidence>